<keyword evidence="1" id="KW-0732">Signal</keyword>
<keyword evidence="8" id="KW-1185">Reference proteome</keyword>
<dbReference type="InterPro" id="IPR036179">
    <property type="entry name" value="Ig-like_dom_sf"/>
</dbReference>
<accession>A0A8C0I8N8</accession>
<evidence type="ECO:0000313" key="8">
    <source>
        <dbReference type="Proteomes" id="UP000694567"/>
    </source>
</evidence>
<reference evidence="7" key="1">
    <citation type="submission" date="2025-08" db="UniProtKB">
        <authorList>
            <consortium name="Ensembl"/>
        </authorList>
    </citation>
    <scope>IDENTIFICATION</scope>
</reference>
<dbReference type="Gene3D" id="2.60.40.10">
    <property type="entry name" value="Immunoglobulins"/>
    <property type="match status" value="2"/>
</dbReference>
<feature type="domain" description="Ig-like" evidence="6">
    <location>
        <begin position="43"/>
        <end position="129"/>
    </location>
</feature>
<keyword evidence="4" id="KW-0393">Immunoglobulin domain</keyword>
<dbReference type="InterPro" id="IPR003599">
    <property type="entry name" value="Ig_sub"/>
</dbReference>
<dbReference type="SMART" id="SM00408">
    <property type="entry name" value="IGc2"/>
    <property type="match status" value="2"/>
</dbReference>
<dbReference type="Pfam" id="PF17736">
    <property type="entry name" value="Ig_C17orf99"/>
    <property type="match status" value="1"/>
</dbReference>
<reference evidence="7" key="2">
    <citation type="submission" date="2025-09" db="UniProtKB">
        <authorList>
            <consortium name="Ensembl"/>
        </authorList>
    </citation>
    <scope>IDENTIFICATION</scope>
</reference>
<keyword evidence="5" id="KW-0812">Transmembrane</keyword>
<dbReference type="Proteomes" id="UP000694567">
    <property type="component" value="Unplaced"/>
</dbReference>
<evidence type="ECO:0000256" key="1">
    <source>
        <dbReference type="ARBA" id="ARBA00022729"/>
    </source>
</evidence>
<proteinExistence type="predicted"/>
<dbReference type="InterPro" id="IPR052598">
    <property type="entry name" value="IgSF_CEA-related"/>
</dbReference>
<dbReference type="InterPro" id="IPR007110">
    <property type="entry name" value="Ig-like_dom"/>
</dbReference>
<dbReference type="CDD" id="cd00096">
    <property type="entry name" value="Ig"/>
    <property type="match status" value="1"/>
</dbReference>
<feature type="domain" description="Ig-like" evidence="6">
    <location>
        <begin position="135"/>
        <end position="226"/>
    </location>
</feature>
<dbReference type="Ensembl" id="ENSBOBT00000001825.1">
    <property type="protein sequence ID" value="ENSBOBP00000001795.1"/>
    <property type="gene ID" value="ENSBOBG00000001207.1"/>
</dbReference>
<evidence type="ECO:0000256" key="5">
    <source>
        <dbReference type="SAM" id="Phobius"/>
    </source>
</evidence>
<dbReference type="PROSITE" id="PS50835">
    <property type="entry name" value="IG_LIKE"/>
    <property type="match status" value="2"/>
</dbReference>
<dbReference type="InterPro" id="IPR013783">
    <property type="entry name" value="Ig-like_fold"/>
</dbReference>
<dbReference type="Pfam" id="PF13927">
    <property type="entry name" value="Ig_3"/>
    <property type="match status" value="1"/>
</dbReference>
<evidence type="ECO:0000256" key="2">
    <source>
        <dbReference type="ARBA" id="ARBA00023157"/>
    </source>
</evidence>
<dbReference type="PANTHER" id="PTHR44337">
    <property type="entry name" value="CARCINOEMBRYONIC ANTIGEN-RELATED CELL ADHESION MOLECULE 8"/>
    <property type="match status" value="1"/>
</dbReference>
<evidence type="ECO:0000259" key="6">
    <source>
        <dbReference type="PROSITE" id="PS50835"/>
    </source>
</evidence>
<dbReference type="PANTHER" id="PTHR44337:SF20">
    <property type="entry name" value="CARCINOEMBRYONIC ANTIGEN-RELATED CELL ADHESION MOLECULE 5-RELATED"/>
    <property type="match status" value="1"/>
</dbReference>
<organism evidence="7 8">
    <name type="scientific">Bubo bubo</name>
    <name type="common">Eurasian eagle-owl</name>
    <name type="synonym">Strix bubo</name>
    <dbReference type="NCBI Taxonomy" id="30461"/>
    <lineage>
        <taxon>Eukaryota</taxon>
        <taxon>Metazoa</taxon>
        <taxon>Chordata</taxon>
        <taxon>Craniata</taxon>
        <taxon>Vertebrata</taxon>
        <taxon>Euteleostomi</taxon>
        <taxon>Archelosauria</taxon>
        <taxon>Archosauria</taxon>
        <taxon>Dinosauria</taxon>
        <taxon>Saurischia</taxon>
        <taxon>Theropoda</taxon>
        <taxon>Coelurosauria</taxon>
        <taxon>Aves</taxon>
        <taxon>Neognathae</taxon>
        <taxon>Neoaves</taxon>
        <taxon>Telluraves</taxon>
        <taxon>Strigiformes</taxon>
        <taxon>Strigidae</taxon>
        <taxon>Bubo</taxon>
    </lineage>
</organism>
<evidence type="ECO:0000256" key="3">
    <source>
        <dbReference type="ARBA" id="ARBA00023180"/>
    </source>
</evidence>
<dbReference type="InterPro" id="IPR003598">
    <property type="entry name" value="Ig_sub2"/>
</dbReference>
<dbReference type="SUPFAM" id="SSF48726">
    <property type="entry name" value="Immunoglobulin"/>
    <property type="match status" value="2"/>
</dbReference>
<keyword evidence="2" id="KW-1015">Disulfide bond</keyword>
<keyword evidence="5" id="KW-0472">Membrane</keyword>
<dbReference type="AlphaFoldDB" id="A0A8C0I8N8"/>
<feature type="transmembrane region" description="Helical" evidence="5">
    <location>
        <begin position="234"/>
        <end position="258"/>
    </location>
</feature>
<keyword evidence="5" id="KW-1133">Transmembrane helix</keyword>
<dbReference type="InterPro" id="IPR040878">
    <property type="entry name" value="IL-40-like_Ig"/>
</dbReference>
<evidence type="ECO:0000313" key="7">
    <source>
        <dbReference type="Ensembl" id="ENSBOBP00000001795.1"/>
    </source>
</evidence>
<dbReference type="SMART" id="SM00409">
    <property type="entry name" value="IG"/>
    <property type="match status" value="2"/>
</dbReference>
<name>A0A8C0I8N8_BUBBB</name>
<protein>
    <recommendedName>
        <fullName evidence="6">Ig-like domain-containing protein</fullName>
    </recommendedName>
</protein>
<sequence>GFVCICSLLYEDMNFSSSVCLKLHTDFEKYEVFFFFPDMLSNPKLIPVRGTLNVVMNQNVSLSCHLDSGSPPIRYTLFKHSQKVTTLIRPDLTPGLFNLTINSASDMGEYKCKAENNSTGGGKYSNSLNFTLKEPISRPVLSSPTSQAKKGQNVTLSCLSENGSLPITYIFFKGRQSISTPVKMQKREAAVIFLFINSSSDFGIYKCRAENSFHNNTKYSNSFNFTLAGIHSQALIISLGLILLLFVIGFALAIRFFIIPSYKASELFECLVSFSRDAHLCCQYSVWNIMLQVELRSWYFRMLSSLLLISINNKTLTRQNL</sequence>
<keyword evidence="3" id="KW-0325">Glycoprotein</keyword>
<evidence type="ECO:0000256" key="4">
    <source>
        <dbReference type="ARBA" id="ARBA00023319"/>
    </source>
</evidence>